<dbReference type="AlphaFoldDB" id="A0A0S4NAJ4"/>
<feature type="transmembrane region" description="Helical" evidence="1">
    <location>
        <begin position="244"/>
        <end position="265"/>
    </location>
</feature>
<feature type="transmembrane region" description="Helical" evidence="1">
    <location>
        <begin position="173"/>
        <end position="196"/>
    </location>
</feature>
<dbReference type="Proteomes" id="UP000320623">
    <property type="component" value="Unassembled WGS sequence"/>
</dbReference>
<evidence type="ECO:0000256" key="1">
    <source>
        <dbReference type="SAM" id="Phobius"/>
    </source>
</evidence>
<dbReference type="RefSeq" id="WP_140945552.1">
    <property type="nucleotide sequence ID" value="NZ_FAOO01000014.1"/>
</dbReference>
<dbReference type="STRING" id="1643428.GCA_001442855_01792"/>
<proteinExistence type="predicted"/>
<accession>A0A0S4NAJ4</accession>
<protein>
    <recommendedName>
        <fullName evidence="4">NnrS protein</fullName>
    </recommendedName>
</protein>
<feature type="transmembrane region" description="Helical" evidence="1">
    <location>
        <begin position="271"/>
        <end position="296"/>
    </location>
</feature>
<feature type="transmembrane region" description="Helical" evidence="1">
    <location>
        <begin position="202"/>
        <end position="223"/>
    </location>
</feature>
<feature type="transmembrane region" description="Helical" evidence="1">
    <location>
        <begin position="12"/>
        <end position="30"/>
    </location>
</feature>
<keyword evidence="3" id="KW-1185">Reference proteome</keyword>
<organism evidence="2 3">
    <name type="scientific">Candidatus Thermokryptus mobilis</name>
    <dbReference type="NCBI Taxonomy" id="1643428"/>
    <lineage>
        <taxon>Bacteria</taxon>
        <taxon>Pseudomonadati</taxon>
        <taxon>Candidatus Kryptoniota</taxon>
        <taxon>Candidatus Thermokryptus</taxon>
    </lineage>
</organism>
<sequence>MERRILKFSMLIGALSFVLAIVIGVWRIALTRGFLLPSIPEFLPPHGNIMVGAFLGTLIIFERMLALPVKWLLWVPFLWALSSLTVHLEPIVFKAINLISLIGWGIHRWIAYSTFKHLWNPLIEFIAYILLSLALMKTNGLAESPISAIAGLSFAICVIGVERIELMLGFKKFTAKLVYALLILYSVFLIFNLLVYEMAIQIIGVALIITTIGMFFNDASMMAKFGENKFKTPISGLQKFSRETLTIAYIWLFLAGVFLTIWNSIPLAKDVIFHSIGLGFIFTMILSHAPIVLGSTLKKMPKKPPSRFLFYLFQAMTIARLIGDFIAPVSLELWKWSGWITGTFHFVIFILYIFNVLRNLK</sequence>
<keyword evidence="1" id="KW-0812">Transmembrane</keyword>
<feature type="transmembrane region" description="Helical" evidence="1">
    <location>
        <begin position="42"/>
        <end position="61"/>
    </location>
</feature>
<dbReference type="OrthoDB" id="9811974at2"/>
<feature type="transmembrane region" description="Helical" evidence="1">
    <location>
        <begin position="336"/>
        <end position="357"/>
    </location>
</feature>
<keyword evidence="1" id="KW-0472">Membrane</keyword>
<reference evidence="3" key="1">
    <citation type="submission" date="2015-11" db="EMBL/GenBank/DDBJ databases">
        <authorList>
            <person name="Varghese N."/>
        </authorList>
    </citation>
    <scope>NUCLEOTIDE SEQUENCE [LARGE SCALE GENOMIC DNA]</scope>
</reference>
<dbReference type="EMBL" id="FAOO01000014">
    <property type="protein sequence ID" value="CUU07523.1"/>
    <property type="molecule type" value="Genomic_DNA"/>
</dbReference>
<evidence type="ECO:0000313" key="3">
    <source>
        <dbReference type="Proteomes" id="UP000320623"/>
    </source>
</evidence>
<keyword evidence="1" id="KW-1133">Transmembrane helix</keyword>
<feature type="transmembrane region" description="Helical" evidence="1">
    <location>
        <begin position="118"/>
        <end position="136"/>
    </location>
</feature>
<gene>
    <name evidence="2" type="ORF">JGI1_01829</name>
</gene>
<evidence type="ECO:0000313" key="2">
    <source>
        <dbReference type="EMBL" id="CUU07523.1"/>
    </source>
</evidence>
<feature type="transmembrane region" description="Helical" evidence="1">
    <location>
        <begin position="142"/>
        <end position="161"/>
    </location>
</feature>
<feature type="transmembrane region" description="Helical" evidence="1">
    <location>
        <begin position="308"/>
        <end position="330"/>
    </location>
</feature>
<name>A0A0S4NAJ4_9BACT</name>
<evidence type="ECO:0008006" key="4">
    <source>
        <dbReference type="Google" id="ProtNLM"/>
    </source>
</evidence>